<dbReference type="Proteomes" id="UP000366872">
    <property type="component" value="Unassembled WGS sequence"/>
</dbReference>
<organism evidence="1 2">
    <name type="scientific">Pontiella desulfatans</name>
    <dbReference type="NCBI Taxonomy" id="2750659"/>
    <lineage>
        <taxon>Bacteria</taxon>
        <taxon>Pseudomonadati</taxon>
        <taxon>Kiritimatiellota</taxon>
        <taxon>Kiritimatiellia</taxon>
        <taxon>Kiritimatiellales</taxon>
        <taxon>Pontiellaceae</taxon>
        <taxon>Pontiella</taxon>
    </lineage>
</organism>
<sequence>MDADMVSVFIRVHQWFIYVFSPSLLKSYHVCDGFFLPLRTWSSGAATKLFEATEEHRRHGFFTTEISETQSILTLCASESSSAAGGKKICQENKKLTDSSTEAQRDGVLCVSVLSSDTK</sequence>
<name>A0A6C2TVP0_PONDE</name>
<protein>
    <submittedName>
        <fullName evidence="1">Uncharacterized protein</fullName>
    </submittedName>
</protein>
<reference evidence="1 2" key="1">
    <citation type="submission" date="2019-04" db="EMBL/GenBank/DDBJ databases">
        <authorList>
            <person name="Van Vliet M D."/>
        </authorList>
    </citation>
    <scope>NUCLEOTIDE SEQUENCE [LARGE SCALE GENOMIC DNA]</scope>
    <source>
        <strain evidence="1 2">F1</strain>
    </source>
</reference>
<evidence type="ECO:0000313" key="1">
    <source>
        <dbReference type="EMBL" id="VGO11725.1"/>
    </source>
</evidence>
<keyword evidence="2" id="KW-1185">Reference proteome</keyword>
<accession>A0A6C2TVP0</accession>
<gene>
    <name evidence="1" type="ORF">PDESU_00271</name>
</gene>
<evidence type="ECO:0000313" key="2">
    <source>
        <dbReference type="Proteomes" id="UP000366872"/>
    </source>
</evidence>
<dbReference type="AlphaFoldDB" id="A0A6C2TVP0"/>
<dbReference type="EMBL" id="CAAHFG010000001">
    <property type="protein sequence ID" value="VGO11725.1"/>
    <property type="molecule type" value="Genomic_DNA"/>
</dbReference>
<proteinExistence type="predicted"/>